<feature type="compositionally biased region" description="Basic and acidic residues" evidence="2">
    <location>
        <begin position="125"/>
        <end position="135"/>
    </location>
</feature>
<feature type="region of interest" description="Disordered" evidence="2">
    <location>
        <begin position="1240"/>
        <end position="1272"/>
    </location>
</feature>
<evidence type="ECO:0000313" key="4">
    <source>
        <dbReference type="Proteomes" id="UP001470230"/>
    </source>
</evidence>
<feature type="region of interest" description="Disordered" evidence="2">
    <location>
        <begin position="2038"/>
        <end position="2139"/>
    </location>
</feature>
<dbReference type="EMBL" id="JAPFFF010000014">
    <property type="protein sequence ID" value="KAK8870555.1"/>
    <property type="molecule type" value="Genomic_DNA"/>
</dbReference>
<feature type="region of interest" description="Disordered" evidence="2">
    <location>
        <begin position="1"/>
        <end position="28"/>
    </location>
</feature>
<feature type="compositionally biased region" description="Low complexity" evidence="2">
    <location>
        <begin position="1311"/>
        <end position="1322"/>
    </location>
</feature>
<dbReference type="PANTHER" id="PTHR34491">
    <property type="entry name" value="A-TYPE INCLUSION PROTEIN, PUTATIVE-RELATED"/>
    <property type="match status" value="1"/>
</dbReference>
<feature type="compositionally biased region" description="Low complexity" evidence="2">
    <location>
        <begin position="1029"/>
        <end position="1043"/>
    </location>
</feature>
<reference evidence="3 4" key="1">
    <citation type="submission" date="2024-04" db="EMBL/GenBank/DDBJ databases">
        <title>Tritrichomonas musculus Genome.</title>
        <authorList>
            <person name="Alves-Ferreira E."/>
            <person name="Grigg M."/>
            <person name="Lorenzi H."/>
            <person name="Galac M."/>
        </authorList>
    </citation>
    <scope>NUCLEOTIDE SEQUENCE [LARGE SCALE GENOMIC DNA]</scope>
    <source>
        <strain evidence="3 4">EAF2021</strain>
    </source>
</reference>
<name>A0ABR2IZ51_9EUKA</name>
<evidence type="ECO:0000256" key="2">
    <source>
        <dbReference type="SAM" id="MobiDB-lite"/>
    </source>
</evidence>
<dbReference type="SUPFAM" id="SSF111347">
    <property type="entry name" value="Rap/Ran-GAP"/>
    <property type="match status" value="1"/>
</dbReference>
<feature type="region of interest" description="Disordered" evidence="2">
    <location>
        <begin position="123"/>
        <end position="214"/>
    </location>
</feature>
<feature type="compositionally biased region" description="Low complexity" evidence="2">
    <location>
        <begin position="1903"/>
        <end position="1916"/>
    </location>
</feature>
<feature type="compositionally biased region" description="Basic and acidic residues" evidence="2">
    <location>
        <begin position="144"/>
        <end position="159"/>
    </location>
</feature>
<feature type="region of interest" description="Disordered" evidence="2">
    <location>
        <begin position="1022"/>
        <end position="1045"/>
    </location>
</feature>
<protein>
    <submittedName>
        <fullName evidence="3">Uncharacterized protein</fullName>
    </submittedName>
</protein>
<gene>
    <name evidence="3" type="ORF">M9Y10_008441</name>
</gene>
<dbReference type="InterPro" id="IPR035974">
    <property type="entry name" value="Rap/Ran-GAP_sf"/>
</dbReference>
<feature type="compositionally biased region" description="Polar residues" evidence="2">
    <location>
        <begin position="1348"/>
        <end position="1358"/>
    </location>
</feature>
<feature type="compositionally biased region" description="Basic and acidic residues" evidence="2">
    <location>
        <begin position="2125"/>
        <end position="2134"/>
    </location>
</feature>
<keyword evidence="1" id="KW-0175">Coiled coil</keyword>
<keyword evidence="4" id="KW-1185">Reference proteome</keyword>
<feature type="compositionally biased region" description="Low complexity" evidence="2">
    <location>
        <begin position="175"/>
        <end position="203"/>
    </location>
</feature>
<evidence type="ECO:0000256" key="1">
    <source>
        <dbReference type="SAM" id="Coils"/>
    </source>
</evidence>
<comment type="caution">
    <text evidence="3">The sequence shown here is derived from an EMBL/GenBank/DDBJ whole genome shotgun (WGS) entry which is preliminary data.</text>
</comment>
<dbReference type="PANTHER" id="PTHR34491:SF156">
    <property type="entry name" value="KINESIN MOTOR DOMAIN-CONTAINING PROTEIN"/>
    <property type="match status" value="1"/>
</dbReference>
<feature type="coiled-coil region" evidence="1">
    <location>
        <begin position="288"/>
        <end position="487"/>
    </location>
</feature>
<proteinExistence type="predicted"/>
<feature type="region of interest" description="Disordered" evidence="2">
    <location>
        <begin position="1892"/>
        <end position="1920"/>
    </location>
</feature>
<feature type="compositionally biased region" description="Polar residues" evidence="2">
    <location>
        <begin position="1366"/>
        <end position="1376"/>
    </location>
</feature>
<feature type="compositionally biased region" description="Low complexity" evidence="2">
    <location>
        <begin position="2038"/>
        <end position="2092"/>
    </location>
</feature>
<evidence type="ECO:0000313" key="3">
    <source>
        <dbReference type="EMBL" id="KAK8870555.1"/>
    </source>
</evidence>
<feature type="compositionally biased region" description="Polar residues" evidence="2">
    <location>
        <begin position="1296"/>
        <end position="1308"/>
    </location>
</feature>
<feature type="coiled-coil region" evidence="1">
    <location>
        <begin position="523"/>
        <end position="557"/>
    </location>
</feature>
<sequence length="2384" mass="270350">MTSASGSPQNSSIIQNKNEIPNCETQNDALTPEQKITDLEDLIYLLQDENDSLRYRLQKMKQKMKAMQTQSFIFSNINITNKQNKVKCNKLMEEVHFITDLKDQIEKLSTDADEAQKRKRIRKTYSKDKKGNHFELDEDEPIEQDLKNENNENNEEKNLHSSNFNNSHTNDISNDENTLNNNNLHNENTENNNENDNNNLNNTRSNKKYDAISNDKNAPSFEIWVHNYYDKIDKFSAELDKKIQELMKNSEDNYNQIKKSDSLNQKLKHIHSKFQNLSNDLCSVKIENKNLKNENQSLKAELDTIKEENQQIKSELESINVENQKLKSEAELIKQENQQLKSTVENAKTENQRLRSFNQKSKAYNQKLKSEIESAKTENQSLKSDSQLLNEELQKLRAENQSIKSENFILKSDKQKILTENQSLKAENQTLAAENQMTKDQLKLQAQNEKKPKIQRDKLVESQKNMITQLQSQLQLNEKNLKTKAKQEKDSIVKLNSKVKSFYMLMDKAFGKPNAQRLIKTNSRQIMNKINDLSDKIQELQDKIQQLQLHQHQIAKTCDYSELPKLPLSVDKAWKEILDIIKPISPSQGPITLDLFNAYLDRIIKAVSNQDLTDPVVSSAPSTTKAVDRIINAIQILINNNPSHAQKTDSKINDIICKLLAAPVEGNLRTPIIWKNTVNIITACESIIDYKSWKQCVEEAFFVDSLQNLTEKNIGNTMVEQLLIVTDNEAIYTNPPKFNYWINIISDFILPSFWKNYECIDEKCQNSIVIPMLSFFNRNMSTPHSISTLSGIHKNPQVAYYTMQILIRAESMLPIGNQIELNELHTSLLTFLQLNFPVIITINKSANYIYPDTPKDVPFKDSVQFFLTKQSRRSSNQYPIFTSSLKSSSLDSGSVTINVSDSESGAGSVSLSNSIIANLVADNGKSYTQLLLTFFDSELSKQGSTIIMQLSKSTNIFPQIFLILSTLFYRLTEALMSSLVKKATTEISATPVKRKIPPVIQQETSAPPFVPVSPTSEIDQGEFGNIPRSTSNSSMNSIASNTSLQMPSPKASNNLVLSLSLTPEVIQAYSDLFDLLLHLRPFLSACQRNIPSERLGPTLLNPILTCQNQFCTFQLVCIFFTIYFDSCHYNPDNLRCFCDKLISMSQLFSFNQEMRNMFNLYSSIFASICSIQLLEMNKIGGPSSLSINSPKGVPISSSEILPSDEQFLTNPVLYAMSSLKIKCQRVPYLFFAFPLHFTNEVSSTSSSPNQEVQAFRAASNRRRSTPLAKTNPDAVAAAQVAASLSKQQMIGDRNRSTALRPNLNTNQLDFPKLSSPKSPESSKTTDFPKLSPTSNLPDSPMSSVPKLQLNSSSDSPGLSQVPKLNLSDSPDSSNIPKMSLNKETDFPSASDFSDGVSIASPPKHFTVSPEIKAQVLSGRTRRLSAVNASNNFYITMNNITAHNFAISFMRGIGKYNNYSHTVKFVETLFTIYLGAKKNNSRCYSSYIYKTICPLLFDIYLHKTDDEIEKDNYSYSKPLLTILNRLIEDLIFRQNVDQKLAISWLKFYIEAIDATSKSFNHKDSDEDSDSEFDYETTLNNKELTLMALSACMNCCCSPFVFRYSIVPIINSRLISDYSSMFSPFTVLRNFTNPNSYISDILRYSASTIDISKKIQMMNSSSTLTNSSSFPDSFQIFNSFVTDSQFKITSFFFTSFYFLFQCEIANDNIKELSSGLVTNFKRLISNISALPDIECLLNLLTVIPYHFDDINRKSPELIPFIFDKLSGYTKTDKCTNEQFTFIIQFATDLICSIDPNEPLFEKVLAFMLIKFDDNTFKNKLRDEYFSFFFEDFMNTRRHQNKPADFYHKSTTGGNLVTIVDNKSEIITFNLFSTYMTISNCYETNNYKLEIVKKETSRPQKKPKKPQTQAMQQQTPTKPITKGQSIEYLISPKTKIDPALMSDVFLSLKKNKQWLLCTPQKLELSESFSDRFYTEKHVIPIVYIGPRQRTVEEILSNRLEQTSEEFINFLSCIGDNVKVEDTSFISSIARVISLIDDPSQSQQQQQLQQQLSAPIQPTPLTSPTQTPVQQTPKIPINQLQTSDSPLSSPSTISTPNLPPLQINEIQMPPLPKHLSPRQRISPRRLSASKKDQDKQQEKAANSHIASRLDQILNLLDEVDNSIYFRNCRHEVLFVPYPSMRSPSHGGSTQFGNDSKSSAIEKVSNALNISATSNGIPESNSISSFVPATISIAWFESPHDKLPKKVLGSMFVIALRPLGGDMFLINVRCNIPQPNKNAPNAINMNEYMKIRSIPFCCKNPFMVPTSALGLVIQDLVLIIENHINYVSRFISTTTQSQALAQLKANAQSASTSSYLVTSDITPSNCFYYASKLAYENAWSVIRKRETMF</sequence>
<feature type="compositionally biased region" description="Polar residues" evidence="2">
    <location>
        <begin position="1240"/>
        <end position="1252"/>
    </location>
</feature>
<feature type="compositionally biased region" description="Polar residues" evidence="2">
    <location>
        <begin position="1331"/>
        <end position="1342"/>
    </location>
</feature>
<feature type="compositionally biased region" description="Polar residues" evidence="2">
    <location>
        <begin position="160"/>
        <end position="172"/>
    </location>
</feature>
<organism evidence="3 4">
    <name type="scientific">Tritrichomonas musculus</name>
    <dbReference type="NCBI Taxonomy" id="1915356"/>
    <lineage>
        <taxon>Eukaryota</taxon>
        <taxon>Metamonada</taxon>
        <taxon>Parabasalia</taxon>
        <taxon>Tritrichomonadida</taxon>
        <taxon>Tritrichomonadidae</taxon>
        <taxon>Tritrichomonas</taxon>
    </lineage>
</organism>
<feature type="region of interest" description="Disordered" evidence="2">
    <location>
        <begin position="1284"/>
        <end position="1393"/>
    </location>
</feature>
<dbReference type="Proteomes" id="UP001470230">
    <property type="component" value="Unassembled WGS sequence"/>
</dbReference>
<accession>A0ABR2IZ51</accession>